<proteinExistence type="predicted"/>
<dbReference type="InterPro" id="IPR036047">
    <property type="entry name" value="F-box-like_dom_sf"/>
</dbReference>
<sequence>MSEQGIRGCYGIYPEKMSKQGIVPCYFPEEILLQIFCNLPTKSLGKCMCVCKAWNCLIKNPSFISTHLNNQLEKSSRNNNHNLFLLITRFPGRGGFKSEYFLHFDDQEFSEYTQLQYGPLYYHDVVGSCNGLLCLVNLSSSTIRKFMLCNPIIRKCVRLPKPRLGKWPCQATFGFGFDSRRNDYKVLKITKNSVTSNIKAELYSLKKNLWEILAPPKYDLYSVDYMFFVNGVVHWIGFERMDDDGQSRIKCLLLGFDMSNEVYKKIILPESLSNVPHNHHSRLSRLYVVPYAELSSIAVIEDCFDGGRTIWVMKKYGVIETWTKMFSFGRLETGHAPTFFSSVPRVLGFRKNGGSMLTACSNWQVFSHDLESNEIENLEIQGDVFYVFSYVESLVLLDQVTDARHSSDDQVIDAWSESNASDEATDYSSHDQEIDAGSESTASDETTDDSSDDQVIDAWSESNASDETTDE</sequence>
<dbReference type="Proteomes" id="UP000026915">
    <property type="component" value="Chromosome 7"/>
</dbReference>
<dbReference type="InterPro" id="IPR006527">
    <property type="entry name" value="F-box-assoc_dom_typ1"/>
</dbReference>
<dbReference type="PANTHER" id="PTHR31672">
    <property type="entry name" value="BNACNNG10540D PROTEIN"/>
    <property type="match status" value="1"/>
</dbReference>
<dbReference type="InParanoid" id="A0A061F659"/>
<dbReference type="InterPro" id="IPR050796">
    <property type="entry name" value="SCF_F-box_component"/>
</dbReference>
<dbReference type="NCBIfam" id="TIGR01640">
    <property type="entry name" value="F_box_assoc_1"/>
    <property type="match status" value="1"/>
</dbReference>
<feature type="compositionally biased region" description="Acidic residues" evidence="1">
    <location>
        <begin position="445"/>
        <end position="455"/>
    </location>
</feature>
<dbReference type="Pfam" id="PF07734">
    <property type="entry name" value="FBA_1"/>
    <property type="match status" value="1"/>
</dbReference>
<evidence type="ECO:0000313" key="4">
    <source>
        <dbReference type="Proteomes" id="UP000026915"/>
    </source>
</evidence>
<evidence type="ECO:0000256" key="1">
    <source>
        <dbReference type="SAM" id="MobiDB-lite"/>
    </source>
</evidence>
<dbReference type="HOGENOM" id="CLU_027176_1_4_1"/>
<dbReference type="PANTHER" id="PTHR31672:SF13">
    <property type="entry name" value="F-BOX PROTEIN CPR30-LIKE"/>
    <property type="match status" value="1"/>
</dbReference>
<dbReference type="Gramene" id="EOY12845">
    <property type="protein sequence ID" value="EOY12845"/>
    <property type="gene ID" value="TCM_031359"/>
</dbReference>
<dbReference type="SMART" id="SM00256">
    <property type="entry name" value="FBOX"/>
    <property type="match status" value="1"/>
</dbReference>
<dbReference type="Pfam" id="PF12937">
    <property type="entry name" value="F-box-like"/>
    <property type="match status" value="1"/>
</dbReference>
<dbReference type="InterPro" id="IPR001810">
    <property type="entry name" value="F-box_dom"/>
</dbReference>
<dbReference type="InterPro" id="IPR017451">
    <property type="entry name" value="F-box-assoc_interact_dom"/>
</dbReference>
<feature type="domain" description="F-box" evidence="2">
    <location>
        <begin position="27"/>
        <end position="67"/>
    </location>
</feature>
<reference evidence="3 4" key="1">
    <citation type="journal article" date="2013" name="Genome Biol.">
        <title>The genome sequence of the most widely cultivated cacao type and its use to identify candidate genes regulating pod color.</title>
        <authorList>
            <person name="Motamayor J.C."/>
            <person name="Mockaitis K."/>
            <person name="Schmutz J."/>
            <person name="Haiminen N."/>
            <person name="Iii D.L."/>
            <person name="Cornejo O."/>
            <person name="Findley S.D."/>
            <person name="Zheng P."/>
            <person name="Utro F."/>
            <person name="Royaert S."/>
            <person name="Saski C."/>
            <person name="Jenkins J."/>
            <person name="Podicheti R."/>
            <person name="Zhao M."/>
            <person name="Scheffler B.E."/>
            <person name="Stack J.C."/>
            <person name="Feltus F.A."/>
            <person name="Mustiga G.M."/>
            <person name="Amores F."/>
            <person name="Phillips W."/>
            <person name="Marelli J.P."/>
            <person name="May G.D."/>
            <person name="Shapiro H."/>
            <person name="Ma J."/>
            <person name="Bustamante C.D."/>
            <person name="Schnell R.J."/>
            <person name="Main D."/>
            <person name="Gilbert D."/>
            <person name="Parida L."/>
            <person name="Kuhn D.N."/>
        </authorList>
    </citation>
    <scope>NUCLEOTIDE SEQUENCE [LARGE SCALE GENOMIC DNA]</scope>
    <source>
        <strain evidence="4">cv. Matina 1-6</strain>
    </source>
</reference>
<dbReference type="eggNOG" id="ENOG502S2YF">
    <property type="taxonomic scope" value="Eukaryota"/>
</dbReference>
<evidence type="ECO:0000313" key="3">
    <source>
        <dbReference type="EMBL" id="EOY12845.1"/>
    </source>
</evidence>
<gene>
    <name evidence="3" type="ORF">TCM_031359</name>
</gene>
<dbReference type="SUPFAM" id="SSF81383">
    <property type="entry name" value="F-box domain"/>
    <property type="match status" value="1"/>
</dbReference>
<keyword evidence="4" id="KW-1185">Reference proteome</keyword>
<feature type="compositionally biased region" description="Polar residues" evidence="1">
    <location>
        <begin position="460"/>
        <end position="471"/>
    </location>
</feature>
<dbReference type="Gene3D" id="1.20.1280.50">
    <property type="match status" value="1"/>
</dbReference>
<dbReference type="STRING" id="3641.A0A061F659"/>
<feature type="region of interest" description="Disordered" evidence="1">
    <location>
        <begin position="418"/>
        <end position="471"/>
    </location>
</feature>
<dbReference type="OMA" id="RTCIHYL"/>
<organism evidence="3 4">
    <name type="scientific">Theobroma cacao</name>
    <name type="common">Cacao</name>
    <name type="synonym">Cocoa</name>
    <dbReference type="NCBI Taxonomy" id="3641"/>
    <lineage>
        <taxon>Eukaryota</taxon>
        <taxon>Viridiplantae</taxon>
        <taxon>Streptophyta</taxon>
        <taxon>Embryophyta</taxon>
        <taxon>Tracheophyta</taxon>
        <taxon>Spermatophyta</taxon>
        <taxon>Magnoliopsida</taxon>
        <taxon>eudicotyledons</taxon>
        <taxon>Gunneridae</taxon>
        <taxon>Pentapetalae</taxon>
        <taxon>rosids</taxon>
        <taxon>malvids</taxon>
        <taxon>Malvales</taxon>
        <taxon>Malvaceae</taxon>
        <taxon>Byttnerioideae</taxon>
        <taxon>Theobroma</taxon>
    </lineage>
</organism>
<protein>
    <recommendedName>
        <fullName evidence="2">F-box domain-containing protein</fullName>
    </recommendedName>
</protein>
<evidence type="ECO:0000259" key="2">
    <source>
        <dbReference type="SMART" id="SM00256"/>
    </source>
</evidence>
<dbReference type="EMBL" id="CM001885">
    <property type="protein sequence ID" value="EOY12845.1"/>
    <property type="molecule type" value="Genomic_DNA"/>
</dbReference>
<name>A0A061F659_THECC</name>
<dbReference type="AlphaFoldDB" id="A0A061F659"/>
<accession>A0A061F659</accession>